<evidence type="ECO:0000256" key="1">
    <source>
        <dbReference type="ARBA" id="ARBA00010928"/>
    </source>
</evidence>
<evidence type="ECO:0000313" key="6">
    <source>
        <dbReference type="Proteomes" id="UP001427805"/>
    </source>
</evidence>
<evidence type="ECO:0000259" key="4">
    <source>
        <dbReference type="Pfam" id="PF02894"/>
    </source>
</evidence>
<feature type="domain" description="Gfo/Idh/MocA-like oxidoreductase N-terminal" evidence="3">
    <location>
        <begin position="2"/>
        <end position="116"/>
    </location>
</feature>
<organism evidence="5 6">
    <name type="scientific">Sphingomonas rustica</name>
    <dbReference type="NCBI Taxonomy" id="3103142"/>
    <lineage>
        <taxon>Bacteria</taxon>
        <taxon>Pseudomonadati</taxon>
        <taxon>Pseudomonadota</taxon>
        <taxon>Alphaproteobacteria</taxon>
        <taxon>Sphingomonadales</taxon>
        <taxon>Sphingomonadaceae</taxon>
        <taxon>Sphingomonas</taxon>
    </lineage>
</organism>
<protein>
    <submittedName>
        <fullName evidence="5">Oxidoreductase</fullName>
    </submittedName>
</protein>
<evidence type="ECO:0000313" key="5">
    <source>
        <dbReference type="EMBL" id="MEN3746438.1"/>
    </source>
</evidence>
<dbReference type="RefSeq" id="WP_346245437.1">
    <property type="nucleotide sequence ID" value="NZ_JBDIZK010000002.1"/>
</dbReference>
<dbReference type="Pfam" id="PF01408">
    <property type="entry name" value="GFO_IDH_MocA"/>
    <property type="match status" value="1"/>
</dbReference>
<comment type="caution">
    <text evidence="5">The sequence shown here is derived from an EMBL/GenBank/DDBJ whole genome shotgun (WGS) entry which is preliminary data.</text>
</comment>
<dbReference type="Proteomes" id="UP001427805">
    <property type="component" value="Unassembled WGS sequence"/>
</dbReference>
<dbReference type="Pfam" id="PF02894">
    <property type="entry name" value="GFO_IDH_MocA_C"/>
    <property type="match status" value="1"/>
</dbReference>
<evidence type="ECO:0000259" key="3">
    <source>
        <dbReference type="Pfam" id="PF01408"/>
    </source>
</evidence>
<dbReference type="InterPro" id="IPR036291">
    <property type="entry name" value="NAD(P)-bd_dom_sf"/>
</dbReference>
<dbReference type="InterPro" id="IPR004104">
    <property type="entry name" value="Gfo/Idh/MocA-like_OxRdtase_C"/>
</dbReference>
<dbReference type="Gene3D" id="3.30.360.10">
    <property type="entry name" value="Dihydrodipicolinate Reductase, domain 2"/>
    <property type="match status" value="1"/>
</dbReference>
<sequence length="340" mass="36792">MIRAAVIGYGLGGMAFHAPLIDGVPALELAAIATSRVDQVRERYSEVAVMTAEAVIADPSIDLVAISTPNDSHFPLARAALEAGKHVVIDKPFAITVEDGEALIALADARGLVLSAFHNRRWDGDFLTVRALMESQRLGDIRLAEFRWDRFRPEVTTLWRDRPEAGAGMLADLGPHLIDQALVLFGMPEALTADIAVQRDDARTDDYFELTFHYGQRRVILAASRLIAARRPRFALHGTQAGFIKNGLDPQEPWMRAGGSASAPEFGVEDPANHGTLWHADGSSETIVSECGDYKRYYAGIADAISGKGPVPVDAADAVTGLKLIDVARQSASEGRRITL</sequence>
<dbReference type="InterPro" id="IPR051317">
    <property type="entry name" value="Gfo/Idh/MocA_oxidoreduct"/>
</dbReference>
<dbReference type="Gene3D" id="3.40.50.720">
    <property type="entry name" value="NAD(P)-binding Rossmann-like Domain"/>
    <property type="match status" value="1"/>
</dbReference>
<dbReference type="SUPFAM" id="SSF55347">
    <property type="entry name" value="Glyceraldehyde-3-phosphate dehydrogenase-like, C-terminal domain"/>
    <property type="match status" value="1"/>
</dbReference>
<dbReference type="NCBIfam" id="NF008607">
    <property type="entry name" value="PRK11579.1"/>
    <property type="match status" value="1"/>
</dbReference>
<evidence type="ECO:0000256" key="2">
    <source>
        <dbReference type="ARBA" id="ARBA00023002"/>
    </source>
</evidence>
<dbReference type="InterPro" id="IPR000683">
    <property type="entry name" value="Gfo/Idh/MocA-like_OxRdtase_N"/>
</dbReference>
<keyword evidence="6" id="KW-1185">Reference proteome</keyword>
<proteinExistence type="inferred from homology"/>
<comment type="similarity">
    <text evidence="1">Belongs to the Gfo/Idh/MocA family.</text>
</comment>
<keyword evidence="2" id="KW-0560">Oxidoreductase</keyword>
<name>A0ABV0B4D8_9SPHN</name>
<accession>A0ABV0B4D8</accession>
<dbReference type="PANTHER" id="PTHR43708:SF5">
    <property type="entry name" value="CONSERVED EXPRESSED OXIDOREDUCTASE (EUROFUNG)-RELATED"/>
    <property type="match status" value="1"/>
</dbReference>
<feature type="domain" description="Gfo/Idh/MocA-like oxidoreductase C-terminal" evidence="4">
    <location>
        <begin position="131"/>
        <end position="340"/>
    </location>
</feature>
<dbReference type="EMBL" id="JBDIZK010000002">
    <property type="protein sequence ID" value="MEN3746438.1"/>
    <property type="molecule type" value="Genomic_DNA"/>
</dbReference>
<dbReference type="SUPFAM" id="SSF51735">
    <property type="entry name" value="NAD(P)-binding Rossmann-fold domains"/>
    <property type="match status" value="1"/>
</dbReference>
<gene>
    <name evidence="5" type="ORF">TPR58_04605</name>
</gene>
<reference evidence="5 6" key="1">
    <citation type="submission" date="2024-05" db="EMBL/GenBank/DDBJ databases">
        <title>Sphingomonas sp. HF-S3 16S ribosomal RNA gene Genome sequencing and assembly.</title>
        <authorList>
            <person name="Lee H."/>
        </authorList>
    </citation>
    <scope>NUCLEOTIDE SEQUENCE [LARGE SCALE GENOMIC DNA]</scope>
    <source>
        <strain evidence="5 6">HF-S3</strain>
    </source>
</reference>
<dbReference type="PANTHER" id="PTHR43708">
    <property type="entry name" value="CONSERVED EXPRESSED OXIDOREDUCTASE (EUROFUNG)"/>
    <property type="match status" value="1"/>
</dbReference>